<gene>
    <name evidence="3" type="ordered locus">GNIT_3015</name>
</gene>
<keyword evidence="2" id="KW-0472">Membrane</keyword>
<feature type="region of interest" description="Disordered" evidence="1">
    <location>
        <begin position="544"/>
        <end position="588"/>
    </location>
</feature>
<keyword evidence="2" id="KW-0812">Transmembrane</keyword>
<evidence type="ECO:0000256" key="1">
    <source>
        <dbReference type="SAM" id="MobiDB-lite"/>
    </source>
</evidence>
<feature type="transmembrane region" description="Helical" evidence="2">
    <location>
        <begin position="176"/>
        <end position="196"/>
    </location>
</feature>
<accession>G4QDT2</accession>
<name>G4QDT2_GLANF</name>
<keyword evidence="4" id="KW-1185">Reference proteome</keyword>
<dbReference type="HOGENOM" id="CLU_023022_0_0_6"/>
<feature type="transmembrane region" description="Helical" evidence="2">
    <location>
        <begin position="74"/>
        <end position="104"/>
    </location>
</feature>
<dbReference type="eggNOG" id="COG0803">
    <property type="taxonomic scope" value="Bacteria"/>
</dbReference>
<reference evidence="3 4" key="1">
    <citation type="journal article" date="2011" name="J. Bacteriol.">
        <title>Complete genome sequence of seawater bacterium Glaciecola nitratireducens FR1064T.</title>
        <authorList>
            <person name="Bian F."/>
            <person name="Qin Q.L."/>
            <person name="Xie B.B."/>
            <person name="Shu Y.L."/>
            <person name="Zhang X.Y."/>
            <person name="Yu Y."/>
            <person name="Chen B."/>
            <person name="Chen X.L."/>
            <person name="Zhou B.C."/>
            <person name="Zhang Y.Z."/>
        </authorList>
    </citation>
    <scope>NUCLEOTIDE SEQUENCE [LARGE SCALE GENOMIC DNA]</scope>
    <source>
        <strain evidence="4">JCM 12485 / KCTC 12276 / FR1064</strain>
    </source>
</reference>
<sequence>MDSILNTYSGTIQALINPHLEGIKRQRMQHSIIKACRYGIPASAILVALYIIFWPDAVAKLSALGQTLLNKQTVEILFTLVPALMLWLVLSITLFVIYFLYLLYRRKASPTYSELLHHLNREYPALEESAHLALFAPSDLSVLQSMQLQRVLPSLLNILGSSEPILQLTSNRQKTFIRLLFTILASAVLVIGVISANHQEYSSESPVNVNVPKQKVVANYLPQLIVSVNAPSYTQQPSFSQSELDINVLQGSVIEWLIPLDDNEGVDNNEGVNNNAEFELTLSNGDVLPFARIERGYSLTYVANAAAVYSIMQFTPSANFSTDIATLSVKMDAKPVIKIKQPLLTITELAKNSVPVLNTEVEISDDYGLSNVKIVASIAKGSGESVKFRDQTFSFDSSSQDSSSEDSESQVDDKNSYVKRWDLAALDMSPGDELYFSIHASDNKTPESQTSISPTRIVRWLEDEQQGITSDGVVIDFIPEYFKSQRQIIIETEALIEQQDSMSTEVFKRTSRALAIDQSDLKQSYGQYLGDEFESGVMHTMEAGPAVPSADEHDHSDEDEGAGNEESNHDSEHSHESDSSGGGNDQAIDLSGYQQVIEQYGHNHGEVDIGFIKTSEGQINPKVLMKRAVAEMWQAELHLQLSSPALALPYEKEALNYLNRAKQAERIYVKRLGFEPPPVSEERRYQGKLKDILSYQRSTQASLPANLNTKVLAFMAAVNHAVTLQHDLQHDNLQKKLSPSERQTVDDMAQLLTDRLNQSPEWVEQLATIKRIQMANSFALDNCEACLPNLMVDLNTLLSTQIAPPLLRQSALSTQNAASKAYSEMLLQLSPAPSQEPNR</sequence>
<dbReference type="STRING" id="1085623.GNIT_3015"/>
<proteinExistence type="predicted"/>
<protein>
    <recommendedName>
        <fullName evidence="5">DUF4175 domain-containing protein</fullName>
    </recommendedName>
</protein>
<dbReference type="KEGG" id="gni:GNIT_3015"/>
<dbReference type="EMBL" id="CP003060">
    <property type="protein sequence ID" value="AEP31111.1"/>
    <property type="molecule type" value="Genomic_DNA"/>
</dbReference>
<organism evidence="3 4">
    <name type="scientific">Glaciecola nitratireducens (strain JCM 12485 / KCTC 12276 / FR1064)</name>
    <dbReference type="NCBI Taxonomy" id="1085623"/>
    <lineage>
        <taxon>Bacteria</taxon>
        <taxon>Pseudomonadati</taxon>
        <taxon>Pseudomonadota</taxon>
        <taxon>Gammaproteobacteria</taxon>
        <taxon>Alteromonadales</taxon>
        <taxon>Alteromonadaceae</taxon>
        <taxon>Brumicola</taxon>
    </lineage>
</organism>
<dbReference type="AlphaFoldDB" id="G4QDT2"/>
<feature type="compositionally biased region" description="Basic and acidic residues" evidence="1">
    <location>
        <begin position="566"/>
        <end position="578"/>
    </location>
</feature>
<evidence type="ECO:0000313" key="4">
    <source>
        <dbReference type="Proteomes" id="UP000009282"/>
    </source>
</evidence>
<evidence type="ECO:0000256" key="2">
    <source>
        <dbReference type="SAM" id="Phobius"/>
    </source>
</evidence>
<feature type="region of interest" description="Disordered" evidence="1">
    <location>
        <begin position="394"/>
        <end position="413"/>
    </location>
</feature>
<feature type="transmembrane region" description="Helical" evidence="2">
    <location>
        <begin position="35"/>
        <end position="54"/>
    </location>
</feature>
<dbReference type="RefSeq" id="WP_014109983.1">
    <property type="nucleotide sequence ID" value="NC_016041.1"/>
</dbReference>
<evidence type="ECO:0008006" key="5">
    <source>
        <dbReference type="Google" id="ProtNLM"/>
    </source>
</evidence>
<evidence type="ECO:0000313" key="3">
    <source>
        <dbReference type="EMBL" id="AEP31111.1"/>
    </source>
</evidence>
<keyword evidence="2" id="KW-1133">Transmembrane helix</keyword>
<dbReference type="Proteomes" id="UP000009282">
    <property type="component" value="Chromosome"/>
</dbReference>